<dbReference type="RefSeq" id="WP_190327618.1">
    <property type="nucleotide sequence ID" value="NZ_CP061171.1"/>
</dbReference>
<proteinExistence type="predicted"/>
<accession>A0ABX6THX8</accession>
<dbReference type="EMBL" id="CP061171">
    <property type="protein sequence ID" value="QNR85081.1"/>
    <property type="molecule type" value="Genomic_DNA"/>
</dbReference>
<keyword evidence="2" id="KW-1185">Reference proteome</keyword>
<evidence type="ECO:0000313" key="2">
    <source>
        <dbReference type="Proteomes" id="UP000516439"/>
    </source>
</evidence>
<gene>
    <name evidence="1" type="ORF">H9N25_00800</name>
</gene>
<reference evidence="1 2" key="1">
    <citation type="submission" date="2020-09" db="EMBL/GenBank/DDBJ databases">
        <title>Pedobacter sp. SW-16 isolated from soil near Yeocheon.</title>
        <authorList>
            <person name="Im H.S."/>
            <person name="Joung Y."/>
            <person name="Lee S.-S."/>
        </authorList>
    </citation>
    <scope>NUCLEOTIDE SEQUENCE [LARGE SCALE GENOMIC DNA]</scope>
    <source>
        <strain evidence="1 2">SW-16</strain>
    </source>
</reference>
<organism evidence="1 2">
    <name type="scientific">Pedobacter riviphilus</name>
    <dbReference type="NCBI Taxonomy" id="2766984"/>
    <lineage>
        <taxon>Bacteria</taxon>
        <taxon>Pseudomonadati</taxon>
        <taxon>Bacteroidota</taxon>
        <taxon>Sphingobacteriia</taxon>
        <taxon>Sphingobacteriales</taxon>
        <taxon>Sphingobacteriaceae</taxon>
        <taxon>Pedobacter</taxon>
    </lineage>
</organism>
<dbReference type="Proteomes" id="UP000516439">
    <property type="component" value="Chromosome"/>
</dbReference>
<protein>
    <submittedName>
        <fullName evidence="1">Uncharacterized protein</fullName>
    </submittedName>
</protein>
<evidence type="ECO:0000313" key="1">
    <source>
        <dbReference type="EMBL" id="QNR85081.1"/>
    </source>
</evidence>
<sequence length="281" mass="33220">MRKHPLQDYIDLIENNKLEIIEHEFFDGQTIPFYYNKEYGQFVEIKWISEEKYFSISIFQSNREPKEIRLTLGAYLEEHLMEYYNEFKKETRISLLAKSNEYCENYSTSLLNIIQQLKISTKKLKNIAFIDIISKYLVTLETLIISFTNSALPNQTKSNSYKLKWYGNINTLATLFYDISNEENNIGKALIEYDRTKITNFILDNFVDANNQQLSRSTIYTILDREKPEKRAKKEKLILRDYGEETPKAEVSKGFSIKIKDKNAGIDYPQNPHTYKKNKMV</sequence>
<name>A0ABX6THX8_9SPHI</name>